<dbReference type="PANTHER" id="PTHR48101:SF1">
    <property type="entry name" value="METHYLMALONYL-COA MUTASE, LARGE SUBUNIT"/>
    <property type="match status" value="1"/>
</dbReference>
<dbReference type="InterPro" id="IPR006099">
    <property type="entry name" value="MeMalonylCoA_mutase_a/b_cat"/>
</dbReference>
<dbReference type="Gene3D" id="3.20.20.240">
    <property type="entry name" value="Methylmalonyl-CoA mutase"/>
    <property type="match status" value="1"/>
</dbReference>
<evidence type="ECO:0000259" key="2">
    <source>
        <dbReference type="Pfam" id="PF01642"/>
    </source>
</evidence>
<dbReference type="Pfam" id="PF01642">
    <property type="entry name" value="MM_CoA_mutase"/>
    <property type="match status" value="1"/>
</dbReference>
<dbReference type="InterPro" id="IPR016176">
    <property type="entry name" value="Cbl-dep_enz_cat"/>
</dbReference>
<keyword evidence="4" id="KW-1185">Reference proteome</keyword>
<dbReference type="GO" id="GO:0004494">
    <property type="term" value="F:methylmalonyl-CoA mutase activity"/>
    <property type="evidence" value="ECO:0007669"/>
    <property type="project" value="InterPro"/>
</dbReference>
<dbReference type="GO" id="GO:0031419">
    <property type="term" value="F:cobalamin binding"/>
    <property type="evidence" value="ECO:0007669"/>
    <property type="project" value="InterPro"/>
</dbReference>
<dbReference type="EMBL" id="CP042433">
    <property type="protein sequence ID" value="QEC54840.1"/>
    <property type="molecule type" value="Genomic_DNA"/>
</dbReference>
<dbReference type="PANTHER" id="PTHR48101">
    <property type="entry name" value="METHYLMALONYL-COA MUTASE, MITOCHONDRIAL-RELATED"/>
    <property type="match status" value="1"/>
</dbReference>
<feature type="domain" description="Methylmalonyl-CoA mutase alpha/beta chain catalytic" evidence="2">
    <location>
        <begin position="8"/>
        <end position="517"/>
    </location>
</feature>
<reference evidence="3 4" key="1">
    <citation type="journal article" date="2015" name="Int. J. Syst. Evol. Microbiol.">
        <title>Flavisolibacter ginsenosidimutans sp. nov., with ginsenoside-converting activity isolated from soil used for cultivating ginseng.</title>
        <authorList>
            <person name="Zhao Y."/>
            <person name="Liu Q."/>
            <person name="Kang M.S."/>
            <person name="Jin F."/>
            <person name="Yu H."/>
            <person name="Im W.T."/>
        </authorList>
    </citation>
    <scope>NUCLEOTIDE SEQUENCE [LARGE SCALE GENOMIC DNA]</scope>
    <source>
        <strain evidence="3 4">Gsoil 636</strain>
    </source>
</reference>
<dbReference type="SUPFAM" id="SSF51703">
    <property type="entry name" value="Cobalamin (vitamin B12)-dependent enzymes"/>
    <property type="match status" value="1"/>
</dbReference>
<dbReference type="Proteomes" id="UP000321204">
    <property type="component" value="Chromosome"/>
</dbReference>
<name>A0A5B8UFG1_9BACT</name>
<protein>
    <submittedName>
        <fullName evidence="3">Methylmalonyl-CoA mutase</fullName>
    </submittedName>
</protein>
<evidence type="ECO:0000256" key="1">
    <source>
        <dbReference type="ARBA" id="ARBA00023235"/>
    </source>
</evidence>
<dbReference type="OrthoDB" id="9762378at2"/>
<sequence length="519" mass="57281">MNNKKVFTDSDIEIRPVYTEEGNRPTANEQPGEFPFTRGVQPDMYRGKLWTMRQYAGFSTAEESNKRYHYLLSQGVMGLSVAFDLPTQIGYDSDHPLAEGEVGKVGVAIDSLQDMETLFNGIKLDEVSTSMTINATGFILLAFYAALAKKQGADIKKISGTIQNDILKEYAARGTYIYPPKPSMRIITDIFEWCSKEVPKWNTISISGYHIREAGSTAVQEIAFTLSNGKAYVKAALEKGMDINVFGKRLSFFFNAHNNLFEEVAKFRAARRMWAGIMKELGATDPKAMMLRFHTQTGGSTLTAQQPLNNIARVTVQTLAAVLGGTQSLHTNGYDEALSLPTEEAARIALRTQQIVAYESGAPDTVDPLAGSYYVEALTAEVEEKAWQLIRKIDALGGSVAAIESGFMQDEIARSAYAYQRKIESGEKIIVGVNKFQTKEESGTPVFRIDDSIREEQIQKLKALKESRDKKAVASALEAIRSSAVDGGNLMPPVVLAVEQYCTLGEISDVLRGVFGEYR</sequence>
<dbReference type="KEGG" id="fgg:FSB75_02630"/>
<accession>A0A5B8UFG1</accession>
<dbReference type="NCBIfam" id="TIGR00641">
    <property type="entry name" value="acid_CoA_mut_N"/>
    <property type="match status" value="1"/>
</dbReference>
<dbReference type="AlphaFoldDB" id="A0A5B8UFG1"/>
<gene>
    <name evidence="3" type="ORF">FSB75_02630</name>
</gene>
<dbReference type="RefSeq" id="WP_146782331.1">
    <property type="nucleotide sequence ID" value="NZ_BAABIO010000006.1"/>
</dbReference>
<dbReference type="InterPro" id="IPR006098">
    <property type="entry name" value="MMCoA_mutase_a_cat"/>
</dbReference>
<keyword evidence="1" id="KW-0413">Isomerase</keyword>
<organism evidence="3 4">
    <name type="scientific">Flavisolibacter ginsenosidimutans</name>
    <dbReference type="NCBI Taxonomy" id="661481"/>
    <lineage>
        <taxon>Bacteria</taxon>
        <taxon>Pseudomonadati</taxon>
        <taxon>Bacteroidota</taxon>
        <taxon>Chitinophagia</taxon>
        <taxon>Chitinophagales</taxon>
        <taxon>Chitinophagaceae</taxon>
        <taxon>Flavisolibacter</taxon>
    </lineage>
</organism>
<proteinExistence type="predicted"/>
<evidence type="ECO:0000313" key="4">
    <source>
        <dbReference type="Proteomes" id="UP000321204"/>
    </source>
</evidence>
<evidence type="ECO:0000313" key="3">
    <source>
        <dbReference type="EMBL" id="QEC54840.1"/>
    </source>
</evidence>